<feature type="non-terminal residue" evidence="1">
    <location>
        <position position="91"/>
    </location>
</feature>
<protein>
    <submittedName>
        <fullName evidence="1">Uncharacterized protein</fullName>
    </submittedName>
</protein>
<gene>
    <name evidence="1" type="ORF">U9M48_024014</name>
</gene>
<accession>A0AAQ3TMU8</accession>
<sequence>MNSLYKLRESFTSPHYTLYHYIYAVIHTSQMRSKGIFILLSDRERRLEAVTGREAWWKMAAFGEFHRPGGLVASRATWALSPCPALLLGSH</sequence>
<dbReference type="AlphaFoldDB" id="A0AAQ3TMU8"/>
<proteinExistence type="predicted"/>
<dbReference type="EMBL" id="CP144749">
    <property type="protein sequence ID" value="WVZ76009.1"/>
    <property type="molecule type" value="Genomic_DNA"/>
</dbReference>
<name>A0AAQ3TMU8_PASNO</name>
<evidence type="ECO:0000313" key="1">
    <source>
        <dbReference type="EMBL" id="WVZ76009.1"/>
    </source>
</evidence>
<dbReference type="Proteomes" id="UP001341281">
    <property type="component" value="Chromosome 05"/>
</dbReference>
<keyword evidence="2" id="KW-1185">Reference proteome</keyword>
<evidence type="ECO:0000313" key="2">
    <source>
        <dbReference type="Proteomes" id="UP001341281"/>
    </source>
</evidence>
<organism evidence="1 2">
    <name type="scientific">Paspalum notatum var. saurae</name>
    <dbReference type="NCBI Taxonomy" id="547442"/>
    <lineage>
        <taxon>Eukaryota</taxon>
        <taxon>Viridiplantae</taxon>
        <taxon>Streptophyta</taxon>
        <taxon>Embryophyta</taxon>
        <taxon>Tracheophyta</taxon>
        <taxon>Spermatophyta</taxon>
        <taxon>Magnoliopsida</taxon>
        <taxon>Liliopsida</taxon>
        <taxon>Poales</taxon>
        <taxon>Poaceae</taxon>
        <taxon>PACMAD clade</taxon>
        <taxon>Panicoideae</taxon>
        <taxon>Andropogonodae</taxon>
        <taxon>Paspaleae</taxon>
        <taxon>Paspalinae</taxon>
        <taxon>Paspalum</taxon>
    </lineage>
</organism>
<reference evidence="1 2" key="1">
    <citation type="submission" date="2024-02" db="EMBL/GenBank/DDBJ databases">
        <title>High-quality chromosome-scale genome assembly of Pensacola bahiagrass (Paspalum notatum Flugge var. saurae).</title>
        <authorList>
            <person name="Vega J.M."/>
            <person name="Podio M."/>
            <person name="Orjuela J."/>
            <person name="Siena L.A."/>
            <person name="Pessino S.C."/>
            <person name="Combes M.C."/>
            <person name="Mariac C."/>
            <person name="Albertini E."/>
            <person name="Pupilli F."/>
            <person name="Ortiz J.P.A."/>
            <person name="Leblanc O."/>
        </authorList>
    </citation>
    <scope>NUCLEOTIDE SEQUENCE [LARGE SCALE GENOMIC DNA]</scope>
    <source>
        <strain evidence="1">R1</strain>
        <tissue evidence="1">Leaf</tissue>
    </source>
</reference>